<keyword evidence="3" id="KW-1185">Reference proteome</keyword>
<dbReference type="InterPro" id="IPR033932">
    <property type="entry name" value="YtcJ-like"/>
</dbReference>
<dbReference type="EMBL" id="CP028923">
    <property type="protein sequence ID" value="QCK16189.1"/>
    <property type="molecule type" value="Genomic_DNA"/>
</dbReference>
<protein>
    <submittedName>
        <fullName evidence="2">Amidohydrolase</fullName>
    </submittedName>
</protein>
<keyword evidence="2" id="KW-0378">Hydrolase</keyword>
<reference evidence="2 3" key="1">
    <citation type="submission" date="2018-04" db="EMBL/GenBank/DDBJ databases">
        <title>Complete genome uncultured novel isolate.</title>
        <authorList>
            <person name="Merlino G."/>
        </authorList>
    </citation>
    <scope>NUCLEOTIDE SEQUENCE [LARGE SCALE GENOMIC DNA]</scope>
    <source>
        <strain evidence="3">R1DC9</strain>
    </source>
</reference>
<gene>
    <name evidence="2" type="ORF">DCC35_16280</name>
</gene>
<sequence>MRNKHIILYSTIFISFLTTICSCDKPQKADLVVHNAVVYTVDSSFSTVEAFAVKDGKIIETGANSDILEKFDAESTLNMEGKSIVPGLIDGHAHFFRYGLGLVNADLTNTTSKKDIIDRLAAHREKYPNTPWVIGRGWDQNDWPEKEFPSRRDLDSLFPDVPVYLIRIDGHAAWVNTAAINQADLTPENTEIKVDGGDIVLDEYGIQGIFVDNAMDLINRHIPEATPEQQRQALIQAQKNCFEVGLTTVVDAGLDKSTIDLMDEMHESGELKMRIYAMLNPTPENKEHYFANGPYFTDYLTVSSFKIYSDGALGSRGACLIEPYADKPEQTGFLLQNPEYFDKTAKEMAQHGFQMNTHCIGDSSNRALLNIYAKYLEPGNNKRWRIEHAQIVNDKDVSTFGEYNIIPSVQPTHATSDMYWADERLGEERIKDAYIFKELLDQTGYVALGSDFPVEDINPLYGFYAAVARKDLKGYPEEGFQTENALSREETLRGMTIWAAKANFEEEKKGSLETGKFADFIVLENDILKIPAQEIPNTKVLHTFVAGKEVYKRQQ</sequence>
<dbReference type="PANTHER" id="PTHR22642:SF2">
    <property type="entry name" value="PROTEIN LONG AFTER FAR-RED 3"/>
    <property type="match status" value="1"/>
</dbReference>
<dbReference type="KEGG" id="fpf:DCC35_16280"/>
<dbReference type="Proteomes" id="UP000298616">
    <property type="component" value="Chromosome"/>
</dbReference>
<dbReference type="PANTHER" id="PTHR22642">
    <property type="entry name" value="IMIDAZOLONEPROPIONASE"/>
    <property type="match status" value="1"/>
</dbReference>
<dbReference type="InterPro" id="IPR011059">
    <property type="entry name" value="Metal-dep_hydrolase_composite"/>
</dbReference>
<evidence type="ECO:0000313" key="3">
    <source>
        <dbReference type="Proteomes" id="UP000298616"/>
    </source>
</evidence>
<evidence type="ECO:0000259" key="1">
    <source>
        <dbReference type="Pfam" id="PF07969"/>
    </source>
</evidence>
<organism evidence="2 3">
    <name type="scientific">Mangrovivirga cuniculi</name>
    <dbReference type="NCBI Taxonomy" id="2715131"/>
    <lineage>
        <taxon>Bacteria</taxon>
        <taxon>Pseudomonadati</taxon>
        <taxon>Bacteroidota</taxon>
        <taxon>Cytophagia</taxon>
        <taxon>Cytophagales</taxon>
        <taxon>Mangrovivirgaceae</taxon>
        <taxon>Mangrovivirga</taxon>
    </lineage>
</organism>
<dbReference type="InterPro" id="IPR013108">
    <property type="entry name" value="Amidohydro_3"/>
</dbReference>
<dbReference type="AlphaFoldDB" id="A0A4D7JJQ1"/>
<dbReference type="GO" id="GO:0016810">
    <property type="term" value="F:hydrolase activity, acting on carbon-nitrogen (but not peptide) bonds"/>
    <property type="evidence" value="ECO:0007669"/>
    <property type="project" value="InterPro"/>
</dbReference>
<dbReference type="Gene3D" id="3.20.20.140">
    <property type="entry name" value="Metal-dependent hydrolases"/>
    <property type="match status" value="1"/>
</dbReference>
<evidence type="ECO:0000313" key="2">
    <source>
        <dbReference type="EMBL" id="QCK16189.1"/>
    </source>
</evidence>
<accession>A0A4D7JJQ1</accession>
<dbReference type="Pfam" id="PF07969">
    <property type="entry name" value="Amidohydro_3"/>
    <property type="match status" value="1"/>
</dbReference>
<dbReference type="CDD" id="cd01300">
    <property type="entry name" value="YtcJ_like"/>
    <property type="match status" value="1"/>
</dbReference>
<dbReference type="Gene3D" id="2.30.40.10">
    <property type="entry name" value="Urease, subunit C, domain 1"/>
    <property type="match status" value="1"/>
</dbReference>
<dbReference type="SUPFAM" id="SSF51338">
    <property type="entry name" value="Composite domain of metallo-dependent hydrolases"/>
    <property type="match status" value="1"/>
</dbReference>
<dbReference type="RefSeq" id="WP_137091784.1">
    <property type="nucleotide sequence ID" value="NZ_CP028923.1"/>
</dbReference>
<dbReference type="Gene3D" id="3.10.310.70">
    <property type="match status" value="1"/>
</dbReference>
<name>A0A4D7JJQ1_9BACT</name>
<proteinExistence type="predicted"/>
<dbReference type="PROSITE" id="PS51257">
    <property type="entry name" value="PROKAR_LIPOPROTEIN"/>
    <property type="match status" value="1"/>
</dbReference>
<dbReference type="OrthoDB" id="9767366at2"/>
<feature type="domain" description="Amidohydrolase 3" evidence="1">
    <location>
        <begin position="78"/>
        <end position="551"/>
    </location>
</feature>
<dbReference type="InterPro" id="IPR032466">
    <property type="entry name" value="Metal_Hydrolase"/>
</dbReference>
<dbReference type="SUPFAM" id="SSF51556">
    <property type="entry name" value="Metallo-dependent hydrolases"/>
    <property type="match status" value="1"/>
</dbReference>